<dbReference type="InterPro" id="IPR007110">
    <property type="entry name" value="Ig-like_dom"/>
</dbReference>
<comment type="caution">
    <text evidence="14">The sequence shown here is derived from an EMBL/GenBank/DDBJ whole genome shotgun (WGS) entry which is preliminary data.</text>
</comment>
<feature type="transmembrane region" description="Helical" evidence="11">
    <location>
        <begin position="231"/>
        <end position="251"/>
    </location>
</feature>
<dbReference type="InterPro" id="IPR003599">
    <property type="entry name" value="Ig_sub"/>
</dbReference>
<dbReference type="GO" id="GO:0071222">
    <property type="term" value="P:cellular response to lipopolysaccharide"/>
    <property type="evidence" value="ECO:0007669"/>
    <property type="project" value="TreeGrafter"/>
</dbReference>
<evidence type="ECO:0000256" key="6">
    <source>
        <dbReference type="ARBA" id="ARBA00023136"/>
    </source>
</evidence>
<dbReference type="AlphaFoldDB" id="A0AA88MVM7"/>
<keyword evidence="3 11" id="KW-0812">Transmembrane</keyword>
<keyword evidence="4 12" id="KW-0732">Signal</keyword>
<dbReference type="GO" id="GO:0042102">
    <property type="term" value="P:positive regulation of T cell proliferation"/>
    <property type="evidence" value="ECO:0007669"/>
    <property type="project" value="TreeGrafter"/>
</dbReference>
<feature type="signal peptide" evidence="12">
    <location>
        <begin position="1"/>
        <end position="19"/>
    </location>
</feature>
<dbReference type="SUPFAM" id="SSF48726">
    <property type="entry name" value="Immunoglobulin"/>
    <property type="match status" value="2"/>
</dbReference>
<keyword evidence="2" id="KW-1003">Cell membrane</keyword>
<dbReference type="PANTHER" id="PTHR25466:SF14">
    <property type="entry name" value="BUTYROPHILIN SUBFAMILY 2 MEMBER A2-LIKE-RELATED"/>
    <property type="match status" value="1"/>
</dbReference>
<dbReference type="GO" id="GO:0042130">
    <property type="term" value="P:negative regulation of T cell proliferation"/>
    <property type="evidence" value="ECO:0007669"/>
    <property type="project" value="TreeGrafter"/>
</dbReference>
<evidence type="ECO:0000256" key="4">
    <source>
        <dbReference type="ARBA" id="ARBA00022729"/>
    </source>
</evidence>
<dbReference type="GO" id="GO:0007166">
    <property type="term" value="P:cell surface receptor signaling pathway"/>
    <property type="evidence" value="ECO:0007669"/>
    <property type="project" value="TreeGrafter"/>
</dbReference>
<feature type="chain" id="PRO_5041674563" description="Ig-like domain-containing protein" evidence="12">
    <location>
        <begin position="20"/>
        <end position="268"/>
    </location>
</feature>
<evidence type="ECO:0000256" key="5">
    <source>
        <dbReference type="ARBA" id="ARBA00022989"/>
    </source>
</evidence>
<evidence type="ECO:0000256" key="2">
    <source>
        <dbReference type="ARBA" id="ARBA00022475"/>
    </source>
</evidence>
<dbReference type="Pfam" id="PF00047">
    <property type="entry name" value="ig"/>
    <property type="match status" value="1"/>
</dbReference>
<dbReference type="InterPro" id="IPR013151">
    <property type="entry name" value="Immunoglobulin_dom"/>
</dbReference>
<dbReference type="SMART" id="SM00409">
    <property type="entry name" value="IG"/>
    <property type="match status" value="2"/>
</dbReference>
<evidence type="ECO:0000259" key="13">
    <source>
        <dbReference type="PROSITE" id="PS50835"/>
    </source>
</evidence>
<evidence type="ECO:0000256" key="7">
    <source>
        <dbReference type="ARBA" id="ARBA00023157"/>
    </source>
</evidence>
<dbReference type="InterPro" id="IPR036179">
    <property type="entry name" value="Ig-like_dom_sf"/>
</dbReference>
<keyword evidence="10" id="KW-0393">Immunoglobulin domain</keyword>
<dbReference type="Pfam" id="PF07686">
    <property type="entry name" value="V-set"/>
    <property type="match status" value="1"/>
</dbReference>
<dbReference type="InterPro" id="IPR013106">
    <property type="entry name" value="Ig_V-set"/>
</dbReference>
<protein>
    <recommendedName>
        <fullName evidence="13">Ig-like domain-containing protein</fullName>
    </recommendedName>
</protein>
<dbReference type="EMBL" id="JAVHJS010000010">
    <property type="protein sequence ID" value="KAK2846171.1"/>
    <property type="molecule type" value="Genomic_DNA"/>
</dbReference>
<evidence type="ECO:0000313" key="14">
    <source>
        <dbReference type="EMBL" id="KAK2846171.1"/>
    </source>
</evidence>
<keyword evidence="7" id="KW-1015">Disulfide bond</keyword>
<dbReference type="GO" id="GO:0009897">
    <property type="term" value="C:external side of plasma membrane"/>
    <property type="evidence" value="ECO:0007669"/>
    <property type="project" value="TreeGrafter"/>
</dbReference>
<dbReference type="InterPro" id="IPR051713">
    <property type="entry name" value="T-cell_Activation_Regulation"/>
</dbReference>
<comment type="subcellular location">
    <subcellularLocation>
        <location evidence="1">Cell membrane</location>
        <topology evidence="1">Single-pass type I membrane protein</topology>
    </subcellularLocation>
</comment>
<evidence type="ECO:0000256" key="1">
    <source>
        <dbReference type="ARBA" id="ARBA00004251"/>
    </source>
</evidence>
<evidence type="ECO:0000256" key="11">
    <source>
        <dbReference type="SAM" id="Phobius"/>
    </source>
</evidence>
<gene>
    <name evidence="14" type="ORF">Q7C36_011025</name>
</gene>
<keyword evidence="5 11" id="KW-1133">Transmembrane helix</keyword>
<accession>A0AA88MVM7</accession>
<dbReference type="GO" id="GO:0031295">
    <property type="term" value="P:T cell costimulation"/>
    <property type="evidence" value="ECO:0007669"/>
    <property type="project" value="TreeGrafter"/>
</dbReference>
<dbReference type="PROSITE" id="PS50835">
    <property type="entry name" value="IG_LIKE"/>
    <property type="match status" value="2"/>
</dbReference>
<evidence type="ECO:0000256" key="10">
    <source>
        <dbReference type="ARBA" id="ARBA00023319"/>
    </source>
</evidence>
<evidence type="ECO:0000256" key="8">
    <source>
        <dbReference type="ARBA" id="ARBA00023170"/>
    </source>
</evidence>
<evidence type="ECO:0000256" key="9">
    <source>
        <dbReference type="ARBA" id="ARBA00023180"/>
    </source>
</evidence>
<name>A0AA88MVM7_TACVA</name>
<organism evidence="14 15">
    <name type="scientific">Tachysurus vachellii</name>
    <name type="common">Darkbarbel catfish</name>
    <name type="synonym">Pelteobagrus vachellii</name>
    <dbReference type="NCBI Taxonomy" id="175792"/>
    <lineage>
        <taxon>Eukaryota</taxon>
        <taxon>Metazoa</taxon>
        <taxon>Chordata</taxon>
        <taxon>Craniata</taxon>
        <taxon>Vertebrata</taxon>
        <taxon>Euteleostomi</taxon>
        <taxon>Actinopterygii</taxon>
        <taxon>Neopterygii</taxon>
        <taxon>Teleostei</taxon>
        <taxon>Ostariophysi</taxon>
        <taxon>Siluriformes</taxon>
        <taxon>Bagridae</taxon>
        <taxon>Tachysurus</taxon>
    </lineage>
</organism>
<keyword evidence="15" id="KW-1185">Reference proteome</keyword>
<dbReference type="PANTHER" id="PTHR25466">
    <property type="entry name" value="T-LYMPHOCYTE ACTIVATION ANTIGEN"/>
    <property type="match status" value="1"/>
</dbReference>
<feature type="domain" description="Ig-like" evidence="13">
    <location>
        <begin position="121"/>
        <end position="225"/>
    </location>
</feature>
<dbReference type="Gene3D" id="2.60.40.10">
    <property type="entry name" value="Immunoglobulins"/>
    <property type="match status" value="2"/>
</dbReference>
<sequence length="268" mass="30298">MELLLSLYFYMIVLHLAEGCDLANHGHELKIKADSSDVVLLPCYCTDLNTTQSFSWRRIDKMPRKMTDGTVDGKRVQQVVGSPGNFSLLITNLTVGDEGLYRCESSARKYTDVHLIVNGSTRIILENDFLESTIHARAGSSKLLPCHSTDLITTPEQFRWRKYSRSKATWEDMSCDGHKFKLVIDRFPGNLSLLISHLSQEDEGVYRCDLGRDKYTDVKLVVAVSPEPLPYYPIAMVTVIFLHAIVAGVYCTTRKKDTSSLQQVVNER</sequence>
<dbReference type="InterPro" id="IPR013783">
    <property type="entry name" value="Ig-like_fold"/>
</dbReference>
<keyword evidence="8" id="KW-0675">Receptor</keyword>
<dbReference type="Proteomes" id="UP001187315">
    <property type="component" value="Unassembled WGS sequence"/>
</dbReference>
<dbReference type="GO" id="GO:0006955">
    <property type="term" value="P:immune response"/>
    <property type="evidence" value="ECO:0007669"/>
    <property type="project" value="TreeGrafter"/>
</dbReference>
<feature type="domain" description="Ig-like" evidence="13">
    <location>
        <begin position="34"/>
        <end position="114"/>
    </location>
</feature>
<evidence type="ECO:0000256" key="3">
    <source>
        <dbReference type="ARBA" id="ARBA00022692"/>
    </source>
</evidence>
<evidence type="ECO:0000313" key="15">
    <source>
        <dbReference type="Proteomes" id="UP001187315"/>
    </source>
</evidence>
<keyword evidence="9" id="KW-0325">Glycoprotein</keyword>
<reference evidence="14" key="1">
    <citation type="submission" date="2023-08" db="EMBL/GenBank/DDBJ databases">
        <title>Pelteobagrus vachellii genome.</title>
        <authorList>
            <person name="Liu H."/>
        </authorList>
    </citation>
    <scope>NUCLEOTIDE SEQUENCE</scope>
    <source>
        <strain evidence="14">PRFRI_2022a</strain>
        <tissue evidence="14">Muscle</tissue>
    </source>
</reference>
<keyword evidence="6 11" id="KW-0472">Membrane</keyword>
<proteinExistence type="predicted"/>
<evidence type="ECO:0000256" key="12">
    <source>
        <dbReference type="SAM" id="SignalP"/>
    </source>
</evidence>